<dbReference type="Gene3D" id="1.10.12.10">
    <property type="entry name" value="Lyase 2-enoyl-coa Hydratase, Chain A, domain 2"/>
    <property type="match status" value="1"/>
</dbReference>
<dbReference type="EMBL" id="CP149822">
    <property type="protein sequence ID" value="WZN38856.1"/>
    <property type="molecule type" value="Genomic_DNA"/>
</dbReference>
<reference evidence="3" key="1">
    <citation type="submission" date="2024-03" db="EMBL/GenBank/DDBJ databases">
        <title>Chitinophaga horti sp. nov., isolated from garden soil.</title>
        <authorList>
            <person name="Lee D.S."/>
            <person name="Han D.M."/>
            <person name="Baek J.H."/>
            <person name="Choi D.G."/>
            <person name="Jeon J.H."/>
            <person name="Jeon C.O."/>
        </authorList>
    </citation>
    <scope>NUCLEOTIDE SEQUENCE [LARGE SCALE GENOMIC DNA]</scope>
    <source>
        <strain evidence="3">GPA1</strain>
    </source>
</reference>
<keyword evidence="3" id="KW-1185">Reference proteome</keyword>
<proteinExistence type="inferred from homology"/>
<accession>A0ABZ2YG50</accession>
<name>A0ABZ2YG50_9BACT</name>
<dbReference type="InterPro" id="IPR001753">
    <property type="entry name" value="Enoyl-CoA_hydra/iso"/>
</dbReference>
<dbReference type="PANTHER" id="PTHR43459:SF1">
    <property type="entry name" value="EG:BACN32G11.4 PROTEIN"/>
    <property type="match status" value="1"/>
</dbReference>
<comment type="similarity">
    <text evidence="1">Belongs to the enoyl-CoA hydratase/isomerase family.</text>
</comment>
<dbReference type="CDD" id="cd06558">
    <property type="entry name" value="crotonase-like"/>
    <property type="match status" value="1"/>
</dbReference>
<gene>
    <name evidence="2" type="ORF">WJU16_12670</name>
</gene>
<evidence type="ECO:0000256" key="1">
    <source>
        <dbReference type="ARBA" id="ARBA00005254"/>
    </source>
</evidence>
<dbReference type="RefSeq" id="WP_341833869.1">
    <property type="nucleotide sequence ID" value="NZ_CP149822.1"/>
</dbReference>
<dbReference type="SUPFAM" id="SSF52096">
    <property type="entry name" value="ClpP/crotonase"/>
    <property type="match status" value="1"/>
</dbReference>
<dbReference type="Gene3D" id="3.90.226.10">
    <property type="entry name" value="2-enoyl-CoA Hydratase, Chain A, domain 1"/>
    <property type="match status" value="1"/>
</dbReference>
<evidence type="ECO:0000313" key="3">
    <source>
        <dbReference type="Proteomes" id="UP001485459"/>
    </source>
</evidence>
<sequence length="261" mass="28053">MFNSLLYEVHQNIATITLNRPDVYNAFNDELSYELQDALKQADKDASVRAVVLTGAGKAFCSGQDLKAAMGADGKPRNLGDSLHKRYNPIIRALRNMPKPVICKLNGVAAGAGCSLALACDVIIASEQASLIEIFINIALVLDSGSSYFLPRAVGYHRAFELATKATKLTATEAKEMGLLNKVVPAGELEAAVAAEAEFYANAPTKAIGLMKKMLTKGMTENLDAVLEYEAYCQEIAGNTADNKEGVTAFLEKRKPVFTGK</sequence>
<dbReference type="Proteomes" id="UP001485459">
    <property type="component" value="Chromosome"/>
</dbReference>
<dbReference type="PANTHER" id="PTHR43459">
    <property type="entry name" value="ENOYL-COA HYDRATASE"/>
    <property type="match status" value="1"/>
</dbReference>
<protein>
    <submittedName>
        <fullName evidence="2">Enoyl-CoA hydratase-related protein</fullName>
    </submittedName>
</protein>
<dbReference type="InterPro" id="IPR014748">
    <property type="entry name" value="Enoyl-CoA_hydra_C"/>
</dbReference>
<dbReference type="Pfam" id="PF00378">
    <property type="entry name" value="ECH_1"/>
    <property type="match status" value="1"/>
</dbReference>
<organism evidence="2 3">
    <name type="scientific">Chitinophaga pollutisoli</name>
    <dbReference type="NCBI Taxonomy" id="3133966"/>
    <lineage>
        <taxon>Bacteria</taxon>
        <taxon>Pseudomonadati</taxon>
        <taxon>Bacteroidota</taxon>
        <taxon>Chitinophagia</taxon>
        <taxon>Chitinophagales</taxon>
        <taxon>Chitinophagaceae</taxon>
        <taxon>Chitinophaga</taxon>
    </lineage>
</organism>
<dbReference type="InterPro" id="IPR029045">
    <property type="entry name" value="ClpP/crotonase-like_dom_sf"/>
</dbReference>
<evidence type="ECO:0000313" key="2">
    <source>
        <dbReference type="EMBL" id="WZN38856.1"/>
    </source>
</evidence>